<protein>
    <submittedName>
        <fullName evidence="1">Uncharacterized protein</fullName>
    </submittedName>
</protein>
<name>A0A3D8J624_9HELI</name>
<comment type="caution">
    <text evidence="1">The sequence shown here is derived from an EMBL/GenBank/DDBJ whole genome shotgun (WGS) entry which is preliminary data.</text>
</comment>
<organism evidence="1 2">
    <name type="scientific">Helicobacter anseris</name>
    <dbReference type="NCBI Taxonomy" id="375926"/>
    <lineage>
        <taxon>Bacteria</taxon>
        <taxon>Pseudomonadati</taxon>
        <taxon>Campylobacterota</taxon>
        <taxon>Epsilonproteobacteria</taxon>
        <taxon>Campylobacterales</taxon>
        <taxon>Helicobacteraceae</taxon>
        <taxon>Helicobacter</taxon>
    </lineage>
</organism>
<dbReference type="EMBL" id="NXLX01000021">
    <property type="protein sequence ID" value="RDU72344.1"/>
    <property type="molecule type" value="Genomic_DNA"/>
</dbReference>
<proteinExistence type="predicted"/>
<dbReference type="RefSeq" id="WP_115579527.1">
    <property type="nucleotide sequence ID" value="NZ_NXLX01000021.1"/>
</dbReference>
<dbReference type="Proteomes" id="UP000256695">
    <property type="component" value="Unassembled WGS sequence"/>
</dbReference>
<keyword evidence="2" id="KW-1185">Reference proteome</keyword>
<dbReference type="AlphaFoldDB" id="A0A3D8J624"/>
<evidence type="ECO:0000313" key="1">
    <source>
        <dbReference type="EMBL" id="RDU72344.1"/>
    </source>
</evidence>
<evidence type="ECO:0000313" key="2">
    <source>
        <dbReference type="Proteomes" id="UP000256695"/>
    </source>
</evidence>
<gene>
    <name evidence="1" type="ORF">CQA57_07005</name>
</gene>
<sequence length="112" mass="13105">MKKEFQKLRDEILRAELGEGDYLKTKMFGVDIEVYVSDIEYPSNGYAYSIYISVKDYGTIYVILTNDDEEFLWEHCSFDGSELFRLYLLTAKLGGYEELDKLLNDENVKEAE</sequence>
<accession>A0A3D8J624</accession>
<reference evidence="1 2" key="1">
    <citation type="submission" date="2018-04" db="EMBL/GenBank/DDBJ databases">
        <title>Novel Campyloabacter and Helicobacter Species and Strains.</title>
        <authorList>
            <person name="Mannion A.J."/>
            <person name="Shen Z."/>
            <person name="Fox J.G."/>
        </authorList>
    </citation>
    <scope>NUCLEOTIDE SEQUENCE [LARGE SCALE GENOMIC DNA]</scope>
    <source>
        <strain evidence="1 2">MIT 04-9362</strain>
    </source>
</reference>